<dbReference type="AlphaFoldDB" id="A0A6C0HGF3"/>
<keyword evidence="2" id="KW-0808">Transferase</keyword>
<evidence type="ECO:0000256" key="2">
    <source>
        <dbReference type="ARBA" id="ARBA00022679"/>
    </source>
</evidence>
<keyword evidence="1" id="KW-0489">Methyltransferase</keyword>
<dbReference type="GO" id="GO:0006396">
    <property type="term" value="P:RNA processing"/>
    <property type="evidence" value="ECO:0007669"/>
    <property type="project" value="InterPro"/>
</dbReference>
<dbReference type="GO" id="GO:0032259">
    <property type="term" value="P:methylation"/>
    <property type="evidence" value="ECO:0007669"/>
    <property type="project" value="UniProtKB-KW"/>
</dbReference>
<name>A0A6C0HGF3_9ZZZZ</name>
<dbReference type="GO" id="GO:0003723">
    <property type="term" value="F:RNA binding"/>
    <property type="evidence" value="ECO:0007669"/>
    <property type="project" value="InterPro"/>
</dbReference>
<dbReference type="EMBL" id="MN739947">
    <property type="protein sequence ID" value="QHT79235.1"/>
    <property type="molecule type" value="Genomic_DNA"/>
</dbReference>
<evidence type="ECO:0000313" key="4">
    <source>
        <dbReference type="EMBL" id="QHT79235.1"/>
    </source>
</evidence>
<dbReference type="SUPFAM" id="SSF75217">
    <property type="entry name" value="alpha/beta knot"/>
    <property type="match status" value="1"/>
</dbReference>
<dbReference type="GO" id="GO:0008173">
    <property type="term" value="F:RNA methyltransferase activity"/>
    <property type="evidence" value="ECO:0007669"/>
    <property type="project" value="InterPro"/>
</dbReference>
<dbReference type="InterPro" id="IPR001537">
    <property type="entry name" value="SpoU_MeTrfase"/>
</dbReference>
<protein>
    <recommendedName>
        <fullName evidence="3">tRNA/rRNA methyltransferase SpoU type domain-containing protein</fullName>
    </recommendedName>
</protein>
<organism evidence="4">
    <name type="scientific">viral metagenome</name>
    <dbReference type="NCBI Taxonomy" id="1070528"/>
    <lineage>
        <taxon>unclassified sequences</taxon>
        <taxon>metagenomes</taxon>
        <taxon>organismal metagenomes</taxon>
    </lineage>
</organism>
<accession>A0A6C0HGF3</accession>
<reference evidence="4" key="1">
    <citation type="journal article" date="2020" name="Nature">
        <title>Giant virus diversity and host interactions through global metagenomics.</title>
        <authorList>
            <person name="Schulz F."/>
            <person name="Roux S."/>
            <person name="Paez-Espino D."/>
            <person name="Jungbluth S."/>
            <person name="Walsh D.A."/>
            <person name="Denef V.J."/>
            <person name="McMahon K.D."/>
            <person name="Konstantinidis K.T."/>
            <person name="Eloe-Fadrosh E.A."/>
            <person name="Kyrpides N.C."/>
            <person name="Woyke T."/>
        </authorList>
    </citation>
    <scope>NUCLEOTIDE SEQUENCE</scope>
    <source>
        <strain evidence="4">GVMAG-M-3300023179-99</strain>
    </source>
</reference>
<evidence type="ECO:0000256" key="1">
    <source>
        <dbReference type="ARBA" id="ARBA00022603"/>
    </source>
</evidence>
<evidence type="ECO:0000259" key="3">
    <source>
        <dbReference type="Pfam" id="PF00588"/>
    </source>
</evidence>
<dbReference type="Gene3D" id="3.40.1280.10">
    <property type="match status" value="1"/>
</dbReference>
<dbReference type="InterPro" id="IPR029026">
    <property type="entry name" value="tRNA_m1G_MTases_N"/>
</dbReference>
<feature type="domain" description="tRNA/rRNA methyltransferase SpoU type" evidence="3">
    <location>
        <begin position="40"/>
        <end position="176"/>
    </location>
</feature>
<dbReference type="Pfam" id="PF00588">
    <property type="entry name" value="SpoU_methylase"/>
    <property type="match status" value="1"/>
</dbReference>
<proteinExistence type="predicted"/>
<dbReference type="InterPro" id="IPR029028">
    <property type="entry name" value="Alpha/beta_knot_MTases"/>
</dbReference>
<sequence>MEPLLVGGKPLKYNVHTSLQDMPKEKVQKIAKILSLPIEIAILNTKFAMNAAMIIRQASCEGIRKVHIIGPKACDMRSAVGGQNYVDIVKPGDVGPEYFKDLGVYPILIEQGGEPLEDFNFKPLFRESKTVCILMGNESTGLPESYLKEKFPRISISQMGVLRSMNVQMAAGIVIYEMTRQWRQLYREI</sequence>